<dbReference type="Gene3D" id="1.20.1720.10">
    <property type="entry name" value="Multidrug resistance protein D"/>
    <property type="match status" value="1"/>
</dbReference>
<feature type="transmembrane region" description="Helical" evidence="6">
    <location>
        <begin position="49"/>
        <end position="65"/>
    </location>
</feature>
<feature type="transmembrane region" description="Helical" evidence="6">
    <location>
        <begin position="102"/>
        <end position="123"/>
    </location>
</feature>
<organism evidence="8">
    <name type="scientific">uncultured Mycobacterium sp</name>
    <dbReference type="NCBI Taxonomy" id="171292"/>
    <lineage>
        <taxon>Bacteria</taxon>
        <taxon>Bacillati</taxon>
        <taxon>Actinomycetota</taxon>
        <taxon>Actinomycetes</taxon>
        <taxon>Mycobacteriales</taxon>
        <taxon>Mycobacteriaceae</taxon>
        <taxon>Mycobacterium</taxon>
        <taxon>environmental samples</taxon>
    </lineage>
</organism>
<feature type="transmembrane region" description="Helical" evidence="6">
    <location>
        <begin position="265"/>
        <end position="287"/>
    </location>
</feature>
<evidence type="ECO:0000256" key="1">
    <source>
        <dbReference type="ARBA" id="ARBA00004651"/>
    </source>
</evidence>
<dbReference type="PRINTS" id="PR01036">
    <property type="entry name" value="TCRTETB"/>
</dbReference>
<reference evidence="8" key="1">
    <citation type="submission" date="2016-03" db="EMBL/GenBank/DDBJ databases">
        <authorList>
            <person name="Ploux O."/>
        </authorList>
    </citation>
    <scope>NUCLEOTIDE SEQUENCE</scope>
    <source>
        <strain evidence="8">UC10</strain>
    </source>
</reference>
<proteinExistence type="predicted"/>
<sequence>MTSDRWGPRWILAAVSIALFCVQIDYFAVNLALPRMAADLNTTTTDLQWVISVYMLTLGAFMVPAGRIGDIFGRRRALLAGIALFGVASVCCAIAPDVGVLITARAVQGIGAALIFPVSVSVLTNAYSAQQSSRAIGLAYGIAGLGNAAGPVVGGILTDTLGWRAVFWLLVPFAVVSLILGALAVPETFDDTVPRRLDLAGLALITTGVGLFTLAVDRAPSWGWTSVATFGAFAASVALLALFVAVERRTRWPLLDLSLLSNGRFVILVAAGTVANVAYAVTVFLSTLNLQQVRGLTPLVAGLLFLGPSAGAALGGVISGRLATSDVAGPAAPARHSPIAVMGAGCTAAALSLGLLAAAGNAVVYVVALTACGFTMGLVYAFTTVATQAVVAPERAGGAAGVTLTFLVTIAGVGVAVAGTTLEALQGNGFSVGGGISTILAVIAAPLLVAGLVVLQRSRVSR</sequence>
<feature type="transmembrane region" description="Helical" evidence="6">
    <location>
        <begin position="339"/>
        <end position="359"/>
    </location>
</feature>
<name>A0A1Y5PEG3_9MYCO</name>
<evidence type="ECO:0000259" key="7">
    <source>
        <dbReference type="PROSITE" id="PS50850"/>
    </source>
</evidence>
<feature type="transmembrane region" description="Helical" evidence="6">
    <location>
        <begin position="12"/>
        <end position="29"/>
    </location>
</feature>
<dbReference type="GO" id="GO:0022857">
    <property type="term" value="F:transmembrane transporter activity"/>
    <property type="evidence" value="ECO:0007669"/>
    <property type="project" value="InterPro"/>
</dbReference>
<dbReference type="Gene3D" id="1.20.1250.20">
    <property type="entry name" value="MFS general substrate transporter like domains"/>
    <property type="match status" value="1"/>
</dbReference>
<protein>
    <submittedName>
        <fullName evidence="8">Major facilitator superfamily MFS_1</fullName>
    </submittedName>
</protein>
<keyword evidence="5 6" id="KW-0472">Membrane</keyword>
<evidence type="ECO:0000256" key="6">
    <source>
        <dbReference type="SAM" id="Phobius"/>
    </source>
</evidence>
<dbReference type="PANTHER" id="PTHR42718">
    <property type="entry name" value="MAJOR FACILITATOR SUPERFAMILY MULTIDRUG TRANSPORTER MFSC"/>
    <property type="match status" value="1"/>
</dbReference>
<keyword evidence="2" id="KW-0813">Transport</keyword>
<dbReference type="Pfam" id="PF07690">
    <property type="entry name" value="MFS_1"/>
    <property type="match status" value="1"/>
</dbReference>
<dbReference type="EMBL" id="FLQS01000034">
    <property type="protein sequence ID" value="SBS77062.1"/>
    <property type="molecule type" value="Genomic_DNA"/>
</dbReference>
<feature type="transmembrane region" description="Helical" evidence="6">
    <location>
        <begin position="77"/>
        <end position="96"/>
    </location>
</feature>
<dbReference type="PANTHER" id="PTHR42718:SF9">
    <property type="entry name" value="MAJOR FACILITATOR SUPERFAMILY MULTIDRUG TRANSPORTER MFSC"/>
    <property type="match status" value="1"/>
</dbReference>
<dbReference type="SUPFAM" id="SSF103473">
    <property type="entry name" value="MFS general substrate transporter"/>
    <property type="match status" value="1"/>
</dbReference>
<dbReference type="InterPro" id="IPR020846">
    <property type="entry name" value="MFS_dom"/>
</dbReference>
<dbReference type="InterPro" id="IPR036259">
    <property type="entry name" value="MFS_trans_sf"/>
</dbReference>
<evidence type="ECO:0000256" key="5">
    <source>
        <dbReference type="ARBA" id="ARBA00023136"/>
    </source>
</evidence>
<feature type="transmembrane region" description="Helical" evidence="6">
    <location>
        <begin position="365"/>
        <end position="386"/>
    </location>
</feature>
<dbReference type="CDD" id="cd17321">
    <property type="entry name" value="MFS_MMR_MDR_like"/>
    <property type="match status" value="1"/>
</dbReference>
<dbReference type="GO" id="GO:0005886">
    <property type="term" value="C:plasma membrane"/>
    <property type="evidence" value="ECO:0007669"/>
    <property type="project" value="UniProtKB-SubCell"/>
</dbReference>
<dbReference type="AlphaFoldDB" id="A0A1Y5PEG3"/>
<feature type="transmembrane region" description="Helical" evidence="6">
    <location>
        <begin position="165"/>
        <end position="185"/>
    </location>
</feature>
<evidence type="ECO:0000256" key="3">
    <source>
        <dbReference type="ARBA" id="ARBA00022692"/>
    </source>
</evidence>
<dbReference type="PROSITE" id="PS50850">
    <property type="entry name" value="MFS"/>
    <property type="match status" value="1"/>
</dbReference>
<dbReference type="InterPro" id="IPR011701">
    <property type="entry name" value="MFS"/>
</dbReference>
<gene>
    <name evidence="8" type="ORF">MHPYR_40064</name>
</gene>
<accession>A0A1Y5PEG3</accession>
<feature type="transmembrane region" description="Helical" evidence="6">
    <location>
        <begin position="299"/>
        <end position="318"/>
    </location>
</feature>
<feature type="transmembrane region" description="Helical" evidence="6">
    <location>
        <begin position="135"/>
        <end position="153"/>
    </location>
</feature>
<evidence type="ECO:0000313" key="8">
    <source>
        <dbReference type="EMBL" id="SBS77062.1"/>
    </source>
</evidence>
<evidence type="ECO:0000256" key="4">
    <source>
        <dbReference type="ARBA" id="ARBA00022989"/>
    </source>
</evidence>
<evidence type="ECO:0000256" key="2">
    <source>
        <dbReference type="ARBA" id="ARBA00022448"/>
    </source>
</evidence>
<feature type="transmembrane region" description="Helical" evidence="6">
    <location>
        <begin position="222"/>
        <end position="244"/>
    </location>
</feature>
<keyword evidence="4 6" id="KW-1133">Transmembrane helix</keyword>
<feature type="domain" description="Major facilitator superfamily (MFS) profile" evidence="7">
    <location>
        <begin position="11"/>
        <end position="459"/>
    </location>
</feature>
<feature type="transmembrane region" description="Helical" evidence="6">
    <location>
        <begin position="430"/>
        <end position="455"/>
    </location>
</feature>
<keyword evidence="3 6" id="KW-0812">Transmembrane</keyword>
<feature type="transmembrane region" description="Helical" evidence="6">
    <location>
        <begin position="197"/>
        <end position="216"/>
    </location>
</feature>
<feature type="transmembrane region" description="Helical" evidence="6">
    <location>
        <begin position="398"/>
        <end position="418"/>
    </location>
</feature>
<comment type="subcellular location">
    <subcellularLocation>
        <location evidence="1">Cell membrane</location>
        <topology evidence="1">Multi-pass membrane protein</topology>
    </subcellularLocation>
</comment>